<evidence type="ECO:0000256" key="2">
    <source>
        <dbReference type="PROSITE-ProRule" id="PRU00169"/>
    </source>
</evidence>
<evidence type="ECO:0000313" key="5">
    <source>
        <dbReference type="EMBL" id="TQV82635.1"/>
    </source>
</evidence>
<dbReference type="AlphaFoldDB" id="A0A545TZK2"/>
<dbReference type="InterPro" id="IPR011006">
    <property type="entry name" value="CheY-like_superfamily"/>
</dbReference>
<keyword evidence="2" id="KW-0597">Phosphoprotein</keyword>
<dbReference type="CDD" id="cd06170">
    <property type="entry name" value="LuxR_C_like"/>
    <property type="match status" value="1"/>
</dbReference>
<dbReference type="Pfam" id="PF00072">
    <property type="entry name" value="Response_reg"/>
    <property type="match status" value="1"/>
</dbReference>
<dbReference type="GO" id="GO:0000160">
    <property type="term" value="P:phosphorelay signal transduction system"/>
    <property type="evidence" value="ECO:0007669"/>
    <property type="project" value="InterPro"/>
</dbReference>
<organism evidence="5 6">
    <name type="scientific">Exilibacterium tricleocarpae</name>
    <dbReference type="NCBI Taxonomy" id="2591008"/>
    <lineage>
        <taxon>Bacteria</taxon>
        <taxon>Pseudomonadati</taxon>
        <taxon>Pseudomonadota</taxon>
        <taxon>Gammaproteobacteria</taxon>
        <taxon>Cellvibrionales</taxon>
        <taxon>Cellvibrionaceae</taxon>
        <taxon>Exilibacterium</taxon>
    </lineage>
</organism>
<dbReference type="PRINTS" id="PR00038">
    <property type="entry name" value="HTHLUXR"/>
</dbReference>
<dbReference type="InterPro" id="IPR000792">
    <property type="entry name" value="Tscrpt_reg_LuxR_C"/>
</dbReference>
<evidence type="ECO:0000259" key="4">
    <source>
        <dbReference type="PROSITE" id="PS50110"/>
    </source>
</evidence>
<dbReference type="SUPFAM" id="SSF52172">
    <property type="entry name" value="CheY-like"/>
    <property type="match status" value="1"/>
</dbReference>
<gene>
    <name evidence="5" type="ORF">FKG94_07865</name>
</gene>
<dbReference type="SUPFAM" id="SSF46894">
    <property type="entry name" value="C-terminal effector domain of the bipartite response regulators"/>
    <property type="match status" value="1"/>
</dbReference>
<feature type="domain" description="Response regulatory" evidence="4">
    <location>
        <begin position="5"/>
        <end position="123"/>
    </location>
</feature>
<keyword evidence="6" id="KW-1185">Reference proteome</keyword>
<dbReference type="PROSITE" id="PS50043">
    <property type="entry name" value="HTH_LUXR_2"/>
    <property type="match status" value="1"/>
</dbReference>
<dbReference type="PANTHER" id="PTHR43214">
    <property type="entry name" value="TWO-COMPONENT RESPONSE REGULATOR"/>
    <property type="match status" value="1"/>
</dbReference>
<accession>A0A545TZK2</accession>
<comment type="caution">
    <text evidence="5">The sequence shown here is derived from an EMBL/GenBank/DDBJ whole genome shotgun (WGS) entry which is preliminary data.</text>
</comment>
<dbReference type="PROSITE" id="PS50110">
    <property type="entry name" value="RESPONSE_REGULATORY"/>
    <property type="match status" value="1"/>
</dbReference>
<dbReference type="GO" id="GO:0003677">
    <property type="term" value="F:DNA binding"/>
    <property type="evidence" value="ECO:0007669"/>
    <property type="project" value="UniProtKB-KW"/>
</dbReference>
<sequence>MPMKNIFLLEDNQKTRTWVASVLKRLDANARIHMAENIADARTILKRVGGDIAIAIIDINLPDGNGLSLIKDIKSENLGTQCVVFTVEECIERISQAFLLGADGFLLKDTEEDVIVERLRGVEVGIPAISPAVIRKLIKLVRSQIGSRHPELLDSLTDREKEILLLVSKGYNKREIGQLLNISENTIKDHTKRLYTKLGINNVAEATLVAMNAGLLQCDA</sequence>
<feature type="domain" description="HTH luxR-type" evidence="3">
    <location>
        <begin position="149"/>
        <end position="214"/>
    </location>
</feature>
<name>A0A545TZK2_9GAMM</name>
<feature type="modified residue" description="4-aspartylphosphate" evidence="2">
    <location>
        <position position="58"/>
    </location>
</feature>
<dbReference type="InterPro" id="IPR016032">
    <property type="entry name" value="Sig_transdc_resp-reg_C-effctor"/>
</dbReference>
<evidence type="ECO:0000256" key="1">
    <source>
        <dbReference type="ARBA" id="ARBA00023125"/>
    </source>
</evidence>
<proteinExistence type="predicted"/>
<dbReference type="OrthoDB" id="9796655at2"/>
<dbReference type="InterPro" id="IPR001789">
    <property type="entry name" value="Sig_transdc_resp-reg_receiver"/>
</dbReference>
<dbReference type="Proteomes" id="UP000319732">
    <property type="component" value="Unassembled WGS sequence"/>
</dbReference>
<dbReference type="EMBL" id="VHSG01000007">
    <property type="protein sequence ID" value="TQV82635.1"/>
    <property type="molecule type" value="Genomic_DNA"/>
</dbReference>
<reference evidence="5 6" key="1">
    <citation type="submission" date="2019-06" db="EMBL/GenBank/DDBJ databases">
        <title>Whole genome sequence for Cellvibrionaceae sp. R142.</title>
        <authorList>
            <person name="Wang G."/>
        </authorList>
    </citation>
    <scope>NUCLEOTIDE SEQUENCE [LARGE SCALE GENOMIC DNA]</scope>
    <source>
        <strain evidence="5 6">R142</strain>
    </source>
</reference>
<evidence type="ECO:0000259" key="3">
    <source>
        <dbReference type="PROSITE" id="PS50043"/>
    </source>
</evidence>
<dbReference type="Gene3D" id="3.40.50.2300">
    <property type="match status" value="1"/>
</dbReference>
<evidence type="ECO:0000313" key="6">
    <source>
        <dbReference type="Proteomes" id="UP000319732"/>
    </source>
</evidence>
<protein>
    <submittedName>
        <fullName evidence="5">Response regulator</fullName>
    </submittedName>
</protein>
<dbReference type="InterPro" id="IPR039420">
    <property type="entry name" value="WalR-like"/>
</dbReference>
<keyword evidence="1" id="KW-0238">DNA-binding</keyword>
<dbReference type="GO" id="GO:0006355">
    <property type="term" value="P:regulation of DNA-templated transcription"/>
    <property type="evidence" value="ECO:0007669"/>
    <property type="project" value="InterPro"/>
</dbReference>
<dbReference type="SMART" id="SM00421">
    <property type="entry name" value="HTH_LUXR"/>
    <property type="match status" value="1"/>
</dbReference>
<dbReference type="Pfam" id="PF00196">
    <property type="entry name" value="GerE"/>
    <property type="match status" value="1"/>
</dbReference>
<dbReference type="SMART" id="SM00448">
    <property type="entry name" value="REC"/>
    <property type="match status" value="1"/>
</dbReference>